<dbReference type="SUPFAM" id="SSF140383">
    <property type="entry name" value="BSD domain-like"/>
    <property type="match status" value="1"/>
</dbReference>
<proteinExistence type="predicted"/>
<dbReference type="AlphaFoldDB" id="A0AAD2CLJ2"/>
<organism evidence="3 4">
    <name type="scientific">Cylindrotheca closterium</name>
    <dbReference type="NCBI Taxonomy" id="2856"/>
    <lineage>
        <taxon>Eukaryota</taxon>
        <taxon>Sar</taxon>
        <taxon>Stramenopiles</taxon>
        <taxon>Ochrophyta</taxon>
        <taxon>Bacillariophyta</taxon>
        <taxon>Bacillariophyceae</taxon>
        <taxon>Bacillariophycidae</taxon>
        <taxon>Bacillariales</taxon>
        <taxon>Bacillariaceae</taxon>
        <taxon>Cylindrotheca</taxon>
    </lineage>
</organism>
<evidence type="ECO:0000313" key="4">
    <source>
        <dbReference type="Proteomes" id="UP001295423"/>
    </source>
</evidence>
<keyword evidence="4" id="KW-1185">Reference proteome</keyword>
<reference evidence="3" key="1">
    <citation type="submission" date="2023-08" db="EMBL/GenBank/DDBJ databases">
        <authorList>
            <person name="Audoor S."/>
            <person name="Bilcke G."/>
        </authorList>
    </citation>
    <scope>NUCLEOTIDE SEQUENCE</scope>
</reference>
<gene>
    <name evidence="3" type="ORF">CYCCA115_LOCUS4569</name>
</gene>
<dbReference type="Pfam" id="PF03909">
    <property type="entry name" value="BSD"/>
    <property type="match status" value="1"/>
</dbReference>
<dbReference type="PROSITE" id="PS50858">
    <property type="entry name" value="BSD"/>
    <property type="match status" value="1"/>
</dbReference>
<dbReference type="InterPro" id="IPR005607">
    <property type="entry name" value="BSD_dom"/>
</dbReference>
<evidence type="ECO:0000256" key="1">
    <source>
        <dbReference type="SAM" id="MobiDB-lite"/>
    </source>
</evidence>
<dbReference type="InterPro" id="IPR035925">
    <property type="entry name" value="BSD_dom_sf"/>
</dbReference>
<evidence type="ECO:0000259" key="2">
    <source>
        <dbReference type="PROSITE" id="PS50858"/>
    </source>
</evidence>
<feature type="domain" description="BSD" evidence="2">
    <location>
        <begin position="41"/>
        <end position="93"/>
    </location>
</feature>
<dbReference type="EMBL" id="CAKOGP040000446">
    <property type="protein sequence ID" value="CAJ1935233.1"/>
    <property type="molecule type" value="Genomic_DNA"/>
</dbReference>
<dbReference type="Proteomes" id="UP001295423">
    <property type="component" value="Unassembled WGS sequence"/>
</dbReference>
<feature type="compositionally biased region" description="Acidic residues" evidence="1">
    <location>
        <begin position="140"/>
        <end position="152"/>
    </location>
</feature>
<comment type="caution">
    <text evidence="3">The sequence shown here is derived from an EMBL/GenBank/DDBJ whole genome shotgun (WGS) entry which is preliminary data.</text>
</comment>
<accession>A0AAD2CLJ2</accession>
<protein>
    <recommendedName>
        <fullName evidence="2">BSD domain-containing protein</fullName>
    </recommendedName>
</protein>
<dbReference type="Gene3D" id="1.10.3970.10">
    <property type="entry name" value="BSD domain"/>
    <property type="match status" value="1"/>
</dbReference>
<feature type="compositionally biased region" description="Low complexity" evidence="1">
    <location>
        <begin position="129"/>
        <end position="139"/>
    </location>
</feature>
<name>A0AAD2CLJ2_9STRA</name>
<evidence type="ECO:0000313" key="3">
    <source>
        <dbReference type="EMBL" id="CAJ1935233.1"/>
    </source>
</evidence>
<feature type="region of interest" description="Disordered" evidence="1">
    <location>
        <begin position="128"/>
        <end position="161"/>
    </location>
</feature>
<sequence length="322" mass="36866">MYNFYLRRKALDEQHVRRQDPTTYTEPLQGSPITEQFISLFANKIKQKEEKDFYSKEQSKYPDLKLHFEKLVPSDVSYEEFWRRYEYRTDLNRIMKEMKSARRSRSSTEVAKREMHSLRRKIFERLQAKDASAPATSDSSDPDEQPPDEDGNGNEQNGKKSDDVSFLQEMESTSDSEFSDFGGTDVHVYPDKLEEDAVLELDLDLSASEFDADAIEELGMESHIHIYPDSIREEAEIANPGALKNTTEGGMQHDDEYGSLEFNDSEFGSLAPIADPNEAPAEVDDSLKVLDEVYDDAFIEVDPYHDDKSGEDDKCNCLCVIS</sequence>